<feature type="region of interest" description="Disordered" evidence="2">
    <location>
        <begin position="296"/>
        <end position="316"/>
    </location>
</feature>
<gene>
    <name evidence="3" type="ORF">GCM10009843_11940</name>
</gene>
<evidence type="ECO:0008006" key="5">
    <source>
        <dbReference type="Google" id="ProtNLM"/>
    </source>
</evidence>
<keyword evidence="4" id="KW-1185">Reference proteome</keyword>
<keyword evidence="1" id="KW-0175">Coiled coil</keyword>
<evidence type="ECO:0000313" key="3">
    <source>
        <dbReference type="EMBL" id="GAA2119325.1"/>
    </source>
</evidence>
<accession>A0ABN2XZA2</accession>
<evidence type="ECO:0000256" key="2">
    <source>
        <dbReference type="SAM" id="MobiDB-lite"/>
    </source>
</evidence>
<name>A0ABN2XZA2_9ACTN</name>
<dbReference type="RefSeq" id="WP_344302754.1">
    <property type="nucleotide sequence ID" value="NZ_BAAAQQ010000003.1"/>
</dbReference>
<protein>
    <recommendedName>
        <fullName evidence="5">WXG100 family type VII secretion target</fullName>
    </recommendedName>
</protein>
<sequence length="316" mass="34300">MSYEELSGHVSDIWDKAVEDYMMERGAYKTDDNRYIGSMGVDDEILQLWIDEAESKFAKVYTMFGDFYSLPDPADFDGPIADLKTTMSALCASTGNDDPIKGEFYPANTELTAMTDAAGYLDEWDGVAVTRFRENFVTPFPQRTSNQFVIASILMNALEAEQELWKRVRENIDKIAEDCIKALDHMHDCGKNEWSMAFSVAGAVVAIAALPLTAGTSGALALAAVGSGIGVASTYAGQIDDPPEPRFSGESAEAVVNATEDGIDKLKEEIEKQEQKVVDAMTNALGTVNAHVEDIVAPRPSIADDPTPDPGYPDAD</sequence>
<comment type="caution">
    <text evidence="3">The sequence shown here is derived from an EMBL/GenBank/DDBJ whole genome shotgun (WGS) entry which is preliminary data.</text>
</comment>
<feature type="coiled-coil region" evidence="1">
    <location>
        <begin position="256"/>
        <end position="283"/>
    </location>
</feature>
<dbReference type="EMBL" id="BAAAQQ010000003">
    <property type="protein sequence ID" value="GAA2119325.1"/>
    <property type="molecule type" value="Genomic_DNA"/>
</dbReference>
<evidence type="ECO:0000256" key="1">
    <source>
        <dbReference type="SAM" id="Coils"/>
    </source>
</evidence>
<organism evidence="3 4">
    <name type="scientific">Nocardioides bigeumensis</name>
    <dbReference type="NCBI Taxonomy" id="433657"/>
    <lineage>
        <taxon>Bacteria</taxon>
        <taxon>Bacillati</taxon>
        <taxon>Actinomycetota</taxon>
        <taxon>Actinomycetes</taxon>
        <taxon>Propionibacteriales</taxon>
        <taxon>Nocardioidaceae</taxon>
        <taxon>Nocardioides</taxon>
    </lineage>
</organism>
<dbReference type="Proteomes" id="UP001500575">
    <property type="component" value="Unassembled WGS sequence"/>
</dbReference>
<proteinExistence type="predicted"/>
<evidence type="ECO:0000313" key="4">
    <source>
        <dbReference type="Proteomes" id="UP001500575"/>
    </source>
</evidence>
<reference evidence="3 4" key="1">
    <citation type="journal article" date="2019" name="Int. J. Syst. Evol. Microbiol.">
        <title>The Global Catalogue of Microorganisms (GCM) 10K type strain sequencing project: providing services to taxonomists for standard genome sequencing and annotation.</title>
        <authorList>
            <consortium name="The Broad Institute Genomics Platform"/>
            <consortium name="The Broad Institute Genome Sequencing Center for Infectious Disease"/>
            <person name="Wu L."/>
            <person name="Ma J."/>
        </authorList>
    </citation>
    <scope>NUCLEOTIDE SEQUENCE [LARGE SCALE GENOMIC DNA]</scope>
    <source>
        <strain evidence="3 4">JCM 16021</strain>
    </source>
</reference>